<sequence>MERRCVCGSSWPQGSSPSSSLEAPGLLRRPPYPGPWLRLAAWPNNMAVWGHRGSVKLDMLGVRKGRQDLRLSGRSSGYMWEVEKRSRPKMERGCLAAPVSEMRPSRAGPSRQRLVLSVSESVRSSYPRSAGAEHCCRGQPPRAFPPLSALLPPSPPSRSPPPASSSSSSTSSSPTTTPSSLSSVPPGGGQRGSRRNTTMTVMLSLEPASRAEATSLWATMVVSPVFSSRWSLTTRTASSELTVSQKPSQARISSTASPFLTSITWESPSQATYIVRPRRNVTTPVRLHRVLSEAFLLEQVDVEVVGCVDRSVDTAVTVKHGKYGCGRRRYGRSFIQRQHTSKSRVLSLLGGLVEVVYGEVALQQAIRSAVMAMASSPSYTIMTSGCYAKAGVHLFVDLRCWRHRSRHSPSTSSSVIKSDKGRSGGGSLSCRGILISRRKSSRNRRKVFSSAIEPAIISHSWTDSDNSSRQCTNFSGLRRRRRRKRRGVGTLSRARADYLNECELPGRVEYRCACESSGPAGMSALSPGVLLDWTGLSVSGLNPPFRTERERASRYQGFRMITRM</sequence>
<organism evidence="2 3">
    <name type="scientific">Dissostichus mawsoni</name>
    <name type="common">Antarctic cod</name>
    <dbReference type="NCBI Taxonomy" id="36200"/>
    <lineage>
        <taxon>Eukaryota</taxon>
        <taxon>Metazoa</taxon>
        <taxon>Chordata</taxon>
        <taxon>Craniata</taxon>
        <taxon>Vertebrata</taxon>
        <taxon>Euteleostomi</taxon>
        <taxon>Actinopterygii</taxon>
        <taxon>Neopterygii</taxon>
        <taxon>Teleostei</taxon>
        <taxon>Neoteleostei</taxon>
        <taxon>Acanthomorphata</taxon>
        <taxon>Eupercaria</taxon>
        <taxon>Perciformes</taxon>
        <taxon>Notothenioidei</taxon>
        <taxon>Nototheniidae</taxon>
        <taxon>Dissostichus</taxon>
    </lineage>
</organism>
<accession>A0A7J5XU77</accession>
<feature type="compositionally biased region" description="Low complexity" evidence="1">
    <location>
        <begin position="8"/>
        <end position="25"/>
    </location>
</feature>
<dbReference type="AlphaFoldDB" id="A0A7J5XU77"/>
<evidence type="ECO:0000313" key="3">
    <source>
        <dbReference type="Proteomes" id="UP000518266"/>
    </source>
</evidence>
<protein>
    <submittedName>
        <fullName evidence="2">Uncharacterized protein</fullName>
    </submittedName>
</protein>
<evidence type="ECO:0000313" key="2">
    <source>
        <dbReference type="EMBL" id="KAF3840680.1"/>
    </source>
</evidence>
<keyword evidence="3" id="KW-1185">Reference proteome</keyword>
<feature type="compositionally biased region" description="Pro residues" evidence="1">
    <location>
        <begin position="152"/>
        <end position="163"/>
    </location>
</feature>
<gene>
    <name evidence="2" type="ORF">F7725_006542</name>
</gene>
<name>A0A7J5XU77_DISMA</name>
<dbReference type="Proteomes" id="UP000518266">
    <property type="component" value="Unassembled WGS sequence"/>
</dbReference>
<feature type="region of interest" description="Disordered" evidence="1">
    <location>
        <begin position="127"/>
        <end position="195"/>
    </location>
</feature>
<proteinExistence type="predicted"/>
<comment type="caution">
    <text evidence="2">The sequence shown here is derived from an EMBL/GenBank/DDBJ whole genome shotgun (WGS) entry which is preliminary data.</text>
</comment>
<feature type="compositionally biased region" description="Low complexity" evidence="1">
    <location>
        <begin position="164"/>
        <end position="185"/>
    </location>
</feature>
<dbReference type="EMBL" id="JAAKFY010000020">
    <property type="protein sequence ID" value="KAF3840680.1"/>
    <property type="molecule type" value="Genomic_DNA"/>
</dbReference>
<feature type="region of interest" description="Disordered" evidence="1">
    <location>
        <begin position="405"/>
        <end position="430"/>
    </location>
</feature>
<reference evidence="2 3" key="1">
    <citation type="submission" date="2020-03" db="EMBL/GenBank/DDBJ databases">
        <title>Dissostichus mawsoni Genome sequencing and assembly.</title>
        <authorList>
            <person name="Park H."/>
        </authorList>
    </citation>
    <scope>NUCLEOTIDE SEQUENCE [LARGE SCALE GENOMIC DNA]</scope>
    <source>
        <strain evidence="2">DM0001</strain>
        <tissue evidence="2">Muscle</tissue>
    </source>
</reference>
<evidence type="ECO:0000256" key="1">
    <source>
        <dbReference type="SAM" id="MobiDB-lite"/>
    </source>
</evidence>
<feature type="region of interest" description="Disordered" evidence="1">
    <location>
        <begin position="1"/>
        <end position="25"/>
    </location>
</feature>